<organism evidence="2">
    <name type="scientific">Selaginella moellendorffii</name>
    <name type="common">Spikemoss</name>
    <dbReference type="NCBI Taxonomy" id="88036"/>
    <lineage>
        <taxon>Eukaryota</taxon>
        <taxon>Viridiplantae</taxon>
        <taxon>Streptophyta</taxon>
        <taxon>Embryophyta</taxon>
        <taxon>Tracheophyta</taxon>
        <taxon>Lycopodiopsida</taxon>
        <taxon>Selaginellales</taxon>
        <taxon>Selaginellaceae</taxon>
        <taxon>Selaginella</taxon>
    </lineage>
</organism>
<dbReference type="Gramene" id="EFJ08561">
    <property type="protein sequence ID" value="EFJ08561"/>
    <property type="gene ID" value="SELMODRAFT_428769"/>
</dbReference>
<sequence length="338" mass="37168">MAAPLKIQGDKKPGDTFQMGIEGDTGIASSDVGNDLPALLSDPTKAAAMAYLGQDMDAARSAWKIDYTGYGVVGKCVRRYAACWHPEEKCVPLAPSIQSSGKSRLVHTKPLVHVPSCDNKDDATYHLDCTKAYGNLLKPKLKLLEKSGKFLLLCVDDAAELSSLIFARFRRMLKTIVKISKDSTASAAEPALAVAAAELLHCNGDAYLCEFISKLIEVCVDGLVLEGVCGEMAIRLVMLLAMHECTKSQKYIKPVRLQEYLETLFGKVAMEELKQCCGDFSSNMVFFNCFIATMSMPSVKQYRDYYKRASAIICRKNESILGLIIPANQEPCQAFKFE</sequence>
<reference evidence="1 2" key="1">
    <citation type="journal article" date="2011" name="Science">
        <title>The Selaginella genome identifies genetic changes associated with the evolution of vascular plants.</title>
        <authorList>
            <person name="Banks J.A."/>
            <person name="Nishiyama T."/>
            <person name="Hasebe M."/>
            <person name="Bowman J.L."/>
            <person name="Gribskov M."/>
            <person name="dePamphilis C."/>
            <person name="Albert V.A."/>
            <person name="Aono N."/>
            <person name="Aoyama T."/>
            <person name="Ambrose B.A."/>
            <person name="Ashton N.W."/>
            <person name="Axtell M.J."/>
            <person name="Barker E."/>
            <person name="Barker M.S."/>
            <person name="Bennetzen J.L."/>
            <person name="Bonawitz N.D."/>
            <person name="Chapple C."/>
            <person name="Cheng C."/>
            <person name="Correa L.G."/>
            <person name="Dacre M."/>
            <person name="DeBarry J."/>
            <person name="Dreyer I."/>
            <person name="Elias M."/>
            <person name="Engstrom E.M."/>
            <person name="Estelle M."/>
            <person name="Feng L."/>
            <person name="Finet C."/>
            <person name="Floyd S.K."/>
            <person name="Frommer W.B."/>
            <person name="Fujita T."/>
            <person name="Gramzow L."/>
            <person name="Gutensohn M."/>
            <person name="Harholt J."/>
            <person name="Hattori M."/>
            <person name="Heyl A."/>
            <person name="Hirai T."/>
            <person name="Hiwatashi Y."/>
            <person name="Ishikawa M."/>
            <person name="Iwata M."/>
            <person name="Karol K.G."/>
            <person name="Koehler B."/>
            <person name="Kolukisaoglu U."/>
            <person name="Kubo M."/>
            <person name="Kurata T."/>
            <person name="Lalonde S."/>
            <person name="Li K."/>
            <person name="Li Y."/>
            <person name="Litt A."/>
            <person name="Lyons E."/>
            <person name="Manning G."/>
            <person name="Maruyama T."/>
            <person name="Michael T.P."/>
            <person name="Mikami K."/>
            <person name="Miyazaki S."/>
            <person name="Morinaga S."/>
            <person name="Murata T."/>
            <person name="Mueller-Roeber B."/>
            <person name="Nelson D.R."/>
            <person name="Obara M."/>
            <person name="Oguri Y."/>
            <person name="Olmstead R.G."/>
            <person name="Onodera N."/>
            <person name="Petersen B.L."/>
            <person name="Pils B."/>
            <person name="Prigge M."/>
            <person name="Rensing S.A."/>
            <person name="Riano-Pachon D.M."/>
            <person name="Roberts A.W."/>
            <person name="Sato Y."/>
            <person name="Scheller H.V."/>
            <person name="Schulz B."/>
            <person name="Schulz C."/>
            <person name="Shakirov E.V."/>
            <person name="Shibagaki N."/>
            <person name="Shinohara N."/>
            <person name="Shippen D.E."/>
            <person name="Soerensen I."/>
            <person name="Sotooka R."/>
            <person name="Sugimoto N."/>
            <person name="Sugita M."/>
            <person name="Sumikawa N."/>
            <person name="Tanurdzic M."/>
            <person name="Theissen G."/>
            <person name="Ulvskov P."/>
            <person name="Wakazuki S."/>
            <person name="Weng J.K."/>
            <person name="Willats W.W."/>
            <person name="Wipf D."/>
            <person name="Wolf P.G."/>
            <person name="Yang L."/>
            <person name="Zimmer A.D."/>
            <person name="Zhu Q."/>
            <person name="Mitros T."/>
            <person name="Hellsten U."/>
            <person name="Loque D."/>
            <person name="Otillar R."/>
            <person name="Salamov A."/>
            <person name="Schmutz J."/>
            <person name="Shapiro H."/>
            <person name="Lindquist E."/>
            <person name="Lucas S."/>
            <person name="Rokhsar D."/>
            <person name="Grigoriev I.V."/>
        </authorList>
    </citation>
    <scope>NUCLEOTIDE SEQUENCE [LARGE SCALE GENOMIC DNA]</scope>
</reference>
<dbReference type="PANTHER" id="PTHR33266">
    <property type="entry name" value="CHROMOSOME 15, WHOLE GENOME SHOTGUN SEQUENCE"/>
    <property type="match status" value="1"/>
</dbReference>
<dbReference type="PANTHER" id="PTHR33266:SF1">
    <property type="entry name" value="F-BOX DOMAIN-CONTAINING PROTEIN"/>
    <property type="match status" value="1"/>
</dbReference>
<dbReference type="KEGG" id="smo:SELMODRAFT_428769"/>
<dbReference type="InParanoid" id="D8T3X8"/>
<evidence type="ECO:0000313" key="2">
    <source>
        <dbReference type="Proteomes" id="UP000001514"/>
    </source>
</evidence>
<gene>
    <name evidence="1" type="ORF">SELMODRAFT_428769</name>
</gene>
<dbReference type="Proteomes" id="UP000001514">
    <property type="component" value="Unassembled WGS sequence"/>
</dbReference>
<keyword evidence="2" id="KW-1185">Reference proteome</keyword>
<protein>
    <submittedName>
        <fullName evidence="1">Uncharacterized protein</fullName>
    </submittedName>
</protein>
<proteinExistence type="predicted"/>
<dbReference type="EMBL" id="GL377672">
    <property type="protein sequence ID" value="EFJ08561.1"/>
    <property type="molecule type" value="Genomic_DNA"/>
</dbReference>
<dbReference type="AlphaFoldDB" id="D8T3X8"/>
<name>D8T3X8_SELML</name>
<evidence type="ECO:0000313" key="1">
    <source>
        <dbReference type="EMBL" id="EFJ08561.1"/>
    </source>
</evidence>
<dbReference type="HOGENOM" id="CLU_822318_0_0_1"/>
<accession>D8T3X8</accession>